<reference evidence="2 3" key="1">
    <citation type="submission" date="2018-12" db="EMBL/GenBank/DDBJ databases">
        <authorList>
            <person name="Grouzdev D.S."/>
            <person name="Krutkina M.S."/>
        </authorList>
    </citation>
    <scope>NUCLEOTIDE SEQUENCE [LARGE SCALE GENOMIC DNA]</scope>
    <source>
        <strain evidence="2 3">RmlP026</strain>
    </source>
</reference>
<dbReference type="Proteomes" id="UP000290759">
    <property type="component" value="Unassembled WGS sequence"/>
</dbReference>
<protein>
    <submittedName>
        <fullName evidence="2">DUF805 domain-containing protein</fullName>
    </submittedName>
</protein>
<feature type="transmembrane region" description="Helical" evidence="1">
    <location>
        <begin position="179"/>
        <end position="197"/>
    </location>
</feature>
<keyword evidence="1" id="KW-0472">Membrane</keyword>
<accession>A0A4Q2U290</accession>
<dbReference type="RefSeq" id="WP_129230178.1">
    <property type="nucleotide sequence ID" value="NZ_QYBB01000117.1"/>
</dbReference>
<feature type="transmembrane region" description="Helical" evidence="1">
    <location>
        <begin position="130"/>
        <end position="148"/>
    </location>
</feature>
<dbReference type="EMBL" id="QYBB01000117">
    <property type="protein sequence ID" value="RYC28795.1"/>
    <property type="molecule type" value="Genomic_DNA"/>
</dbReference>
<proteinExistence type="predicted"/>
<evidence type="ECO:0000313" key="3">
    <source>
        <dbReference type="Proteomes" id="UP000290759"/>
    </source>
</evidence>
<evidence type="ECO:0000256" key="1">
    <source>
        <dbReference type="SAM" id="Phobius"/>
    </source>
</evidence>
<dbReference type="InterPro" id="IPR008523">
    <property type="entry name" value="DUF805"/>
</dbReference>
<reference evidence="2 3" key="2">
    <citation type="submission" date="2019-02" db="EMBL/GenBank/DDBJ databases">
        <title>'Lichenibacterium ramalinii' gen. nov. sp. nov., 'Lichenibacterium minor' gen. nov. sp. nov.</title>
        <authorList>
            <person name="Pankratov T."/>
        </authorList>
    </citation>
    <scope>NUCLEOTIDE SEQUENCE [LARGE SCALE GENOMIC DNA]</scope>
    <source>
        <strain evidence="2 3">RmlP026</strain>
    </source>
</reference>
<name>A0A4Q2U290_9HYPH</name>
<dbReference type="OrthoDB" id="9812349at2"/>
<dbReference type="Pfam" id="PF05656">
    <property type="entry name" value="DUF805"/>
    <property type="match status" value="1"/>
</dbReference>
<dbReference type="PANTHER" id="PTHR34980">
    <property type="entry name" value="INNER MEMBRANE PROTEIN-RELATED-RELATED"/>
    <property type="match status" value="1"/>
</dbReference>
<comment type="caution">
    <text evidence="2">The sequence shown here is derived from an EMBL/GenBank/DDBJ whole genome shotgun (WGS) entry which is preliminary data.</text>
</comment>
<keyword evidence="1" id="KW-1133">Transmembrane helix</keyword>
<dbReference type="GO" id="GO:0005886">
    <property type="term" value="C:plasma membrane"/>
    <property type="evidence" value="ECO:0007669"/>
    <property type="project" value="TreeGrafter"/>
</dbReference>
<keyword evidence="1" id="KW-0812">Transmembrane</keyword>
<organism evidence="2 3">
    <name type="scientific">Lichenibacterium minor</name>
    <dbReference type="NCBI Taxonomy" id="2316528"/>
    <lineage>
        <taxon>Bacteria</taxon>
        <taxon>Pseudomonadati</taxon>
        <taxon>Pseudomonadota</taxon>
        <taxon>Alphaproteobacteria</taxon>
        <taxon>Hyphomicrobiales</taxon>
        <taxon>Lichenihabitantaceae</taxon>
        <taxon>Lichenibacterium</taxon>
    </lineage>
</organism>
<gene>
    <name evidence="2" type="ORF">D3273_27425</name>
</gene>
<dbReference type="AlphaFoldDB" id="A0A4Q2U290"/>
<feature type="transmembrane region" description="Helical" evidence="1">
    <location>
        <begin position="98"/>
        <end position="118"/>
    </location>
</feature>
<evidence type="ECO:0000313" key="2">
    <source>
        <dbReference type="EMBL" id="RYC28795.1"/>
    </source>
</evidence>
<keyword evidence="3" id="KW-1185">Reference proteome</keyword>
<dbReference type="PANTHER" id="PTHR34980:SF3">
    <property type="entry name" value="BLR8105 PROTEIN"/>
    <property type="match status" value="1"/>
</dbReference>
<feature type="transmembrane region" description="Helical" evidence="1">
    <location>
        <begin position="230"/>
        <end position="250"/>
    </location>
</feature>
<sequence length="363" mass="39452">MAHPLNDPADESNLNRGWFYHRAGTDHGPMDREALAEILRLMPLVGILVWHSSLPDWASATEAPVRALIYGPPPAPDSPSGLVSLLFSFEGRLGRARFFWASCLSIVPYILVVMAVVSHMHVPVSEVTGTLIRLALALPFVWIGLALTAKRLHDLDLSGFHLLWVAPLAFGSAFLPPGLVSLASMVLSGVVEIWLLTKRGTYGRNDYGPDPLPIAKDYVIHRKTKKAGSLNVWTLASLLTLVSVGAFLTYGGRALESVRPAQSLCSNPGVLVTLGDLIKKDPTWIIIGAYYGSFSNARISFHSIRTLEEGSPVRGSTCAAMMNVSAIDKSKVGIADDRDLSDFEYTVQYIDGSSTEYVVNVVH</sequence>